<dbReference type="InterPro" id="IPR043129">
    <property type="entry name" value="ATPase_NBD"/>
</dbReference>
<dbReference type="FunFam" id="1.20.1270.10:FF:000001">
    <property type="entry name" value="Molecular chaperone DnaK"/>
    <property type="match status" value="1"/>
</dbReference>
<dbReference type="SUPFAM" id="SSF100920">
    <property type="entry name" value="Heat shock protein 70kD (HSP70), peptide-binding domain"/>
    <property type="match status" value="1"/>
</dbReference>
<proteinExistence type="evidence at transcript level"/>
<feature type="compositionally biased region" description="Basic and acidic residues" evidence="7">
    <location>
        <begin position="805"/>
        <end position="825"/>
    </location>
</feature>
<evidence type="ECO:0000256" key="4">
    <source>
        <dbReference type="ARBA" id="ARBA00022741"/>
    </source>
</evidence>
<evidence type="ECO:0000313" key="8">
    <source>
        <dbReference type="EMBL" id="BEG58365.1"/>
    </source>
</evidence>
<dbReference type="Gene3D" id="2.60.34.10">
    <property type="entry name" value="Substrate Binding Domain Of DNAk, Chain A, domain 1"/>
    <property type="match status" value="1"/>
</dbReference>
<organism evidence="8">
    <name type="scientific">Pyropia yezoensis</name>
    <name type="common">Susabi-nori</name>
    <name type="synonym">Porphyra yezoensis</name>
    <dbReference type="NCBI Taxonomy" id="2788"/>
    <lineage>
        <taxon>Eukaryota</taxon>
        <taxon>Rhodophyta</taxon>
        <taxon>Bangiophyceae</taxon>
        <taxon>Bangiales</taxon>
        <taxon>Bangiaceae</taxon>
        <taxon>Pyropia</taxon>
    </lineage>
</organism>
<dbReference type="InterPro" id="IPR012725">
    <property type="entry name" value="Chaperone_DnaK"/>
</dbReference>
<dbReference type="GO" id="GO:0051082">
    <property type="term" value="F:unfolded protein binding"/>
    <property type="evidence" value="ECO:0007669"/>
    <property type="project" value="InterPro"/>
</dbReference>
<dbReference type="InterPro" id="IPR029048">
    <property type="entry name" value="HSP70_C_sf"/>
</dbReference>
<dbReference type="CDD" id="cd11733">
    <property type="entry name" value="ASKHA_NBD_HSP70_HSPA9"/>
    <property type="match status" value="1"/>
</dbReference>
<dbReference type="PROSITE" id="PS01036">
    <property type="entry name" value="HSP70_3"/>
    <property type="match status" value="1"/>
</dbReference>
<dbReference type="HAMAP" id="MF_00332">
    <property type="entry name" value="DnaK"/>
    <property type="match status" value="1"/>
</dbReference>
<keyword evidence="4" id="KW-0547">Nucleotide-binding</keyword>
<dbReference type="InterPro" id="IPR029047">
    <property type="entry name" value="HSP70_peptide-bd_sf"/>
</dbReference>
<reference evidence="8" key="1">
    <citation type="journal article" date="2023" name="Plants (Basel)">
        <title>Membrane Fluidization Governs the Coordinated Heat-Inducible Expression of Nucleus- and Plastid Genome-Encoded Heat Shock Protein 70 Genes in the Marine Red Alga Neopyropia yezoensis.</title>
        <authorList>
            <person name="Mikami K."/>
            <person name="Khoa H.V."/>
        </authorList>
    </citation>
    <scope>NUCLEOTIDE SEQUENCE</scope>
</reference>
<accession>A0AA86IWB8</accession>
<keyword evidence="6" id="KW-0175">Coiled coil</keyword>
<dbReference type="GO" id="GO:0140662">
    <property type="term" value="F:ATP-dependent protein folding chaperone"/>
    <property type="evidence" value="ECO:0007669"/>
    <property type="project" value="InterPro"/>
</dbReference>
<evidence type="ECO:0000256" key="5">
    <source>
        <dbReference type="ARBA" id="ARBA00022840"/>
    </source>
</evidence>
<protein>
    <submittedName>
        <fullName evidence="8">Mitochondrial HSP70 protein</fullName>
    </submittedName>
</protein>
<keyword evidence="2" id="KW-0150">Chloroplast</keyword>
<dbReference type="PROSITE" id="PS00297">
    <property type="entry name" value="HSP70_1"/>
    <property type="match status" value="1"/>
</dbReference>
<sequence>MFLEGATLPLSTWLLGGRSSPLAVSLQALQRRRNLLRSTTSQPPRPCIDPRVVRRRCRWGTKTTWSVPLPVVGSLCGSPGHLPRPLTLLSCVHPTMASAVSARAALARVGACRPGLLGLAASGGGGLAALRPAGRPTPSAAAAAAGAALRRWKSSDAGIAGDVIGIDLGTTNSCVAVMQGSEARVIENAEGMRTTPSVVAFTADGEKLVGVPARRQAVTNPENTLFATKRLIGRRYDDEKTQEDIRQMPFKIVKGPNGDAWVSAAGEKYSPSQVGAFVLQKMRETAEAFLGRKVSSAVVTVPAYFNDSQRQATKDAGKIAGLNVARIINEPTAASLAYGMDKADGKLIAVYDLGGGTFDVSILEISGGVFEVKSTNGDTHLGGEDFDNALLDFLVGEFKKDQGIDLSRDKLALQRLREAAEKAKIELSSARQTDINLPFITADASGPKHMNMKLTRAKFESLVDPLVSRTLAPMKSCLKDAGVSSKDISDVLLVGGMTRVPKVVETVKNFFGKEPSKGVNPDEVVAMGAAIQGGVLRGDVKDILLLDVTPLSLGLETLGGVFTRLINRNTTIPTKKSQVFSTAADGQTQVGIKVGQGERDMFQDNSMLGSFDLVGIPPAPRGVPQVEVTFDIDANGILHVSARDKATNKQQSIQIQSSGGLSDDEVSEMVKRAEAYAKEDKARREAIEAKNDADSLLYSTEKTLSEHREKMPADDVGAVESAMTALRSELEKEEPSTKELKDLTDALQKASMKVGEAMYKASQAANASPSDGGADTAGGGAAGEDGTKAEGAKTDGANADGAQEAEFRDADADSDGAKDAKDKKASGGSSA</sequence>
<feature type="coiled-coil region" evidence="6">
    <location>
        <begin position="406"/>
        <end position="433"/>
    </location>
</feature>
<dbReference type="Gene3D" id="3.90.640.10">
    <property type="entry name" value="Actin, Chain A, domain 4"/>
    <property type="match status" value="1"/>
</dbReference>
<dbReference type="AlphaFoldDB" id="A0AA86IWB8"/>
<keyword evidence="5" id="KW-0067">ATP-binding</keyword>
<dbReference type="Pfam" id="PF00012">
    <property type="entry name" value="HSP70"/>
    <property type="match status" value="1"/>
</dbReference>
<evidence type="ECO:0000256" key="2">
    <source>
        <dbReference type="ARBA" id="ARBA00022528"/>
    </source>
</evidence>
<feature type="region of interest" description="Disordered" evidence="7">
    <location>
        <begin position="761"/>
        <end position="831"/>
    </location>
</feature>
<dbReference type="NCBIfam" id="TIGR02350">
    <property type="entry name" value="prok_dnaK"/>
    <property type="match status" value="1"/>
</dbReference>
<evidence type="ECO:0000256" key="3">
    <source>
        <dbReference type="ARBA" id="ARBA00022640"/>
    </source>
</evidence>
<dbReference type="PANTHER" id="PTHR19375">
    <property type="entry name" value="HEAT SHOCK PROTEIN 70KDA"/>
    <property type="match status" value="1"/>
</dbReference>
<reference evidence="8" key="2">
    <citation type="submission" date="2023-04" db="EMBL/GenBank/DDBJ databases">
        <authorList>
            <person name="Mikami K."/>
        </authorList>
    </citation>
    <scope>NUCLEOTIDE SEQUENCE</scope>
</reference>
<dbReference type="FunFam" id="3.90.640.10:FF:000003">
    <property type="entry name" value="Molecular chaperone DnaK"/>
    <property type="match status" value="1"/>
</dbReference>
<comment type="subcellular location">
    <subcellularLocation>
        <location evidence="1">Plastid</location>
        <location evidence="1">Chloroplast</location>
    </subcellularLocation>
</comment>
<evidence type="ECO:0000256" key="6">
    <source>
        <dbReference type="SAM" id="Coils"/>
    </source>
</evidence>
<dbReference type="PROSITE" id="PS00329">
    <property type="entry name" value="HSP70_2"/>
    <property type="match status" value="1"/>
</dbReference>
<name>A0AA86IWB8_PYRYE</name>
<dbReference type="FunFam" id="3.30.420.40:FF:000004">
    <property type="entry name" value="Molecular chaperone DnaK"/>
    <property type="match status" value="1"/>
</dbReference>
<dbReference type="GO" id="GO:0009507">
    <property type="term" value="C:chloroplast"/>
    <property type="evidence" value="ECO:0007669"/>
    <property type="project" value="UniProtKB-SubCell"/>
</dbReference>
<dbReference type="GO" id="GO:0005524">
    <property type="term" value="F:ATP binding"/>
    <property type="evidence" value="ECO:0007669"/>
    <property type="project" value="UniProtKB-KW"/>
</dbReference>
<dbReference type="FunFam" id="3.30.420.40:FF:000020">
    <property type="entry name" value="Chaperone protein HscA homolog"/>
    <property type="match status" value="1"/>
</dbReference>
<dbReference type="Gene3D" id="1.20.1270.10">
    <property type="match status" value="1"/>
</dbReference>
<gene>
    <name evidence="8" type="primary">NymtDnaK</name>
</gene>
<dbReference type="PRINTS" id="PR00301">
    <property type="entry name" value="HEATSHOCK70"/>
</dbReference>
<evidence type="ECO:0000256" key="7">
    <source>
        <dbReference type="SAM" id="MobiDB-lite"/>
    </source>
</evidence>
<dbReference type="FunFam" id="2.60.34.10:FF:000014">
    <property type="entry name" value="Chaperone protein DnaK HSP70"/>
    <property type="match status" value="1"/>
</dbReference>
<keyword evidence="3" id="KW-0934">Plastid</keyword>
<dbReference type="SUPFAM" id="SSF53067">
    <property type="entry name" value="Actin-like ATPase domain"/>
    <property type="match status" value="2"/>
</dbReference>
<dbReference type="SUPFAM" id="SSF100934">
    <property type="entry name" value="Heat shock protein 70kD (HSP70), C-terminal subdomain"/>
    <property type="match status" value="1"/>
</dbReference>
<dbReference type="EMBL" id="LC764586">
    <property type="protein sequence ID" value="BEG58365.1"/>
    <property type="molecule type" value="mRNA"/>
</dbReference>
<dbReference type="NCBIfam" id="NF001413">
    <property type="entry name" value="PRK00290.1"/>
    <property type="match status" value="1"/>
</dbReference>
<dbReference type="InterPro" id="IPR018181">
    <property type="entry name" value="Heat_shock_70_CS"/>
</dbReference>
<dbReference type="Gene3D" id="3.30.420.40">
    <property type="match status" value="2"/>
</dbReference>
<dbReference type="InterPro" id="IPR013126">
    <property type="entry name" value="Hsp_70_fam"/>
</dbReference>
<evidence type="ECO:0000256" key="1">
    <source>
        <dbReference type="ARBA" id="ARBA00004229"/>
    </source>
</evidence>